<sequence length="94" mass="10147">MSYLTKSHSVGHTLWSVGGHGGSGIAMQRVDGGAPNSFRLYAKCPVSSAARRRPSAVESSRLVVRPRSSEGAYGRVQTIGLRAVYNQKWDTRNG</sequence>
<organism evidence="1 2">
    <name type="scientific">Eumeta variegata</name>
    <name type="common">Bagworm moth</name>
    <name type="synonym">Eumeta japonica</name>
    <dbReference type="NCBI Taxonomy" id="151549"/>
    <lineage>
        <taxon>Eukaryota</taxon>
        <taxon>Metazoa</taxon>
        <taxon>Ecdysozoa</taxon>
        <taxon>Arthropoda</taxon>
        <taxon>Hexapoda</taxon>
        <taxon>Insecta</taxon>
        <taxon>Pterygota</taxon>
        <taxon>Neoptera</taxon>
        <taxon>Endopterygota</taxon>
        <taxon>Lepidoptera</taxon>
        <taxon>Glossata</taxon>
        <taxon>Ditrysia</taxon>
        <taxon>Tineoidea</taxon>
        <taxon>Psychidae</taxon>
        <taxon>Oiketicinae</taxon>
        <taxon>Eumeta</taxon>
    </lineage>
</organism>
<name>A0A4C1SXW6_EUMVA</name>
<dbReference type="AlphaFoldDB" id="A0A4C1SXW6"/>
<comment type="caution">
    <text evidence="1">The sequence shown here is derived from an EMBL/GenBank/DDBJ whole genome shotgun (WGS) entry which is preliminary data.</text>
</comment>
<proteinExistence type="predicted"/>
<reference evidence="1 2" key="1">
    <citation type="journal article" date="2019" name="Commun. Biol.">
        <title>The bagworm genome reveals a unique fibroin gene that provides high tensile strength.</title>
        <authorList>
            <person name="Kono N."/>
            <person name="Nakamura H."/>
            <person name="Ohtoshi R."/>
            <person name="Tomita M."/>
            <person name="Numata K."/>
            <person name="Arakawa K."/>
        </authorList>
    </citation>
    <scope>NUCLEOTIDE SEQUENCE [LARGE SCALE GENOMIC DNA]</scope>
</reference>
<evidence type="ECO:0000313" key="2">
    <source>
        <dbReference type="Proteomes" id="UP000299102"/>
    </source>
</evidence>
<protein>
    <submittedName>
        <fullName evidence="1">Uncharacterized protein</fullName>
    </submittedName>
</protein>
<dbReference type="EMBL" id="BGZK01000023">
    <property type="protein sequence ID" value="GBP06796.1"/>
    <property type="molecule type" value="Genomic_DNA"/>
</dbReference>
<keyword evidence="2" id="KW-1185">Reference proteome</keyword>
<accession>A0A4C1SXW6</accession>
<gene>
    <name evidence="1" type="ORF">EVAR_92718_1</name>
</gene>
<evidence type="ECO:0000313" key="1">
    <source>
        <dbReference type="EMBL" id="GBP06796.1"/>
    </source>
</evidence>
<dbReference type="Proteomes" id="UP000299102">
    <property type="component" value="Unassembled WGS sequence"/>
</dbReference>